<reference evidence="6" key="2">
    <citation type="submission" date="2020-10" db="EMBL/GenBank/DDBJ databases">
        <authorList>
            <consortium name="NCBI Pathogen Detection Project"/>
        </authorList>
    </citation>
    <scope>NUCLEOTIDE SEQUENCE</scope>
    <source>
        <strain evidence="6">CAVp300</strain>
    </source>
</reference>
<dbReference type="PANTHER" id="PTHR38776">
    <property type="entry name" value="MLTA-INTERACTING PROTEIN-RELATED"/>
    <property type="match status" value="1"/>
</dbReference>
<evidence type="ECO:0000256" key="4">
    <source>
        <dbReference type="ARBA" id="ARBA00023136"/>
    </source>
</evidence>
<reference evidence="6" key="1">
    <citation type="journal article" date="2018" name="Genome Biol.">
        <title>SKESA: strategic k-mer extension for scrupulous assemblies.</title>
        <authorList>
            <person name="Souvorov A."/>
            <person name="Agarwala R."/>
            <person name="Lipman D.J."/>
        </authorList>
    </citation>
    <scope>NUCLEOTIDE SEQUENCE</scope>
    <source>
        <strain evidence="6">CAVp300</strain>
    </source>
</reference>
<dbReference type="Proteomes" id="UP000867740">
    <property type="component" value="Unassembled WGS sequence"/>
</dbReference>
<evidence type="ECO:0000313" key="6">
    <source>
        <dbReference type="EMBL" id="HAT3581557.1"/>
    </source>
</evidence>
<gene>
    <name evidence="6" type="ORF">I8531_001845</name>
</gene>
<keyword evidence="5" id="KW-0998">Cell outer membrane</keyword>
<dbReference type="GO" id="GO:0009279">
    <property type="term" value="C:cell outer membrane"/>
    <property type="evidence" value="ECO:0007669"/>
    <property type="project" value="UniProtKB-SubCell"/>
</dbReference>
<evidence type="ECO:0000256" key="1">
    <source>
        <dbReference type="ARBA" id="ARBA00004442"/>
    </source>
</evidence>
<keyword evidence="3" id="KW-0732">Signal</keyword>
<dbReference type="PANTHER" id="PTHR38776:SF1">
    <property type="entry name" value="MLTA-INTERACTING PROTEIN-RELATED"/>
    <property type="match status" value="1"/>
</dbReference>
<dbReference type="Pfam" id="PF06629">
    <property type="entry name" value="MipA"/>
    <property type="match status" value="1"/>
</dbReference>
<protein>
    <submittedName>
        <fullName evidence="6">MipA/OmpV family protein</fullName>
    </submittedName>
</protein>
<evidence type="ECO:0000256" key="2">
    <source>
        <dbReference type="ARBA" id="ARBA00005722"/>
    </source>
</evidence>
<dbReference type="EMBL" id="DACSUM010000011">
    <property type="protein sequence ID" value="HAT3581557.1"/>
    <property type="molecule type" value="Genomic_DNA"/>
</dbReference>
<name>A0A9P3WF91_KLUIN</name>
<comment type="similarity">
    <text evidence="2">Belongs to the MipA/OmpV family.</text>
</comment>
<evidence type="ECO:0000256" key="5">
    <source>
        <dbReference type="ARBA" id="ARBA00023237"/>
    </source>
</evidence>
<evidence type="ECO:0000256" key="3">
    <source>
        <dbReference type="ARBA" id="ARBA00022729"/>
    </source>
</evidence>
<dbReference type="RefSeq" id="WP_047370680.1">
    <property type="nucleotide sequence ID" value="NZ_CABMNU010000005.1"/>
</dbReference>
<sequence>MKRSLQYGVSLAGIAFCAPSHSTDLSGYAGLGVAVSPVYSGSQHYAPEPLFKGGISLRSDDWGHWALSTDGLACTLPSDSPFTVSLLLTPDEGRKEVFNYPFSARKNRDLQGMGDLSDILMAGVEWRYQNEDWMLWLRALSATQKYRYGGETQALAMTLNSGVKATLWRWQDVDFSVAGDITWANSGYQQRHYGVTAKQEQRTDFSSYYPSSGFQSGGFYSELVWHISENVAAGVTGRAAYLPGEAGRSPLVKSRMQYTLSSLIQYEF</sequence>
<comment type="subcellular location">
    <subcellularLocation>
        <location evidence="1">Cell outer membrane</location>
    </subcellularLocation>
</comment>
<proteinExistence type="inferred from homology"/>
<comment type="caution">
    <text evidence="6">The sequence shown here is derived from an EMBL/GenBank/DDBJ whole genome shotgun (WGS) entry which is preliminary data.</text>
</comment>
<keyword evidence="4" id="KW-0472">Membrane</keyword>
<organism evidence="6 7">
    <name type="scientific">Kluyvera intermedia</name>
    <name type="common">Enterobacter intermedius</name>
    <dbReference type="NCBI Taxonomy" id="61648"/>
    <lineage>
        <taxon>Bacteria</taxon>
        <taxon>Pseudomonadati</taxon>
        <taxon>Pseudomonadota</taxon>
        <taxon>Gammaproteobacteria</taxon>
        <taxon>Enterobacterales</taxon>
        <taxon>Enterobacteriaceae</taxon>
        <taxon>Kluyvera</taxon>
    </lineage>
</organism>
<accession>A0A9P3WF91</accession>
<dbReference type="InterPro" id="IPR010583">
    <property type="entry name" value="MipA"/>
</dbReference>
<evidence type="ECO:0000313" key="7">
    <source>
        <dbReference type="Proteomes" id="UP000867740"/>
    </source>
</evidence>
<dbReference type="AlphaFoldDB" id="A0A9P3WF91"/>